<gene>
    <name evidence="10" type="ORF">TrLO_g5434</name>
</gene>
<feature type="domain" description="Protein arginine N-methyltransferase" evidence="9">
    <location>
        <begin position="173"/>
        <end position="334"/>
    </location>
</feature>
<sequence>MSSPPTTSPPLPSLLPQLSHPPTSTSSDYYYDSYSHPSIHYEMLLDSPRTKTYKSYILSNPQIFKDKVVLDVGCGTGILSMFCVMAGAAQVIAVDNSKICNLARQLVADNDMSDKIEIYQCKVEDLPIENESVDIIISEWMGYFLLYENMLKSVIFARDKFLKSGGIVLPNRCVLYSFGFESDTRDQECEVWNDFEGLNFKRLGTLYSSEPEIDFIEPNMICTNCETIKRFDLMTIKIEQVSSFTSLQTLKFDRTSNLKGIGTYFEVGFTVGPKPIGFSTAPFVARTHWKQTNFYLQNRSIQGVKDDEVKVKWDVGVCEGNERDFEVKVECEWKDGGEYYFKYVIN</sequence>
<comment type="caution">
    <text evidence="10">The sequence shown here is derived from an EMBL/GenBank/DDBJ whole genome shotgun (WGS) entry which is preliminary data.</text>
</comment>
<evidence type="ECO:0000256" key="3">
    <source>
        <dbReference type="ARBA" id="ARBA00022679"/>
    </source>
</evidence>
<comment type="catalytic activity">
    <reaction evidence="5">
        <text>L-arginyl-[protein] + S-adenosyl-L-methionine = N(omega)-methyl-L-arginyl-[protein] + S-adenosyl-L-homocysteine + H(+)</text>
        <dbReference type="Rhea" id="RHEA:48100"/>
        <dbReference type="Rhea" id="RHEA-COMP:10532"/>
        <dbReference type="Rhea" id="RHEA-COMP:11990"/>
        <dbReference type="ChEBI" id="CHEBI:15378"/>
        <dbReference type="ChEBI" id="CHEBI:29965"/>
        <dbReference type="ChEBI" id="CHEBI:57856"/>
        <dbReference type="ChEBI" id="CHEBI:59789"/>
        <dbReference type="ChEBI" id="CHEBI:65280"/>
    </reaction>
    <physiologicalReaction direction="left-to-right" evidence="5">
        <dbReference type="Rhea" id="RHEA:48101"/>
    </physiologicalReaction>
</comment>
<reference evidence="11" key="1">
    <citation type="journal article" date="2023" name="Commun. Biol.">
        <title>Genome analysis of Parmales, the sister group of diatoms, reveals the evolutionary specialization of diatoms from phago-mixotrophs to photoautotrophs.</title>
        <authorList>
            <person name="Ban H."/>
            <person name="Sato S."/>
            <person name="Yoshikawa S."/>
            <person name="Yamada K."/>
            <person name="Nakamura Y."/>
            <person name="Ichinomiya M."/>
            <person name="Sato N."/>
            <person name="Blanc-Mathieu R."/>
            <person name="Endo H."/>
            <person name="Kuwata A."/>
            <person name="Ogata H."/>
        </authorList>
    </citation>
    <scope>NUCLEOTIDE SEQUENCE [LARGE SCALE GENOMIC DNA]</scope>
    <source>
        <strain evidence="11">NIES 3700</strain>
    </source>
</reference>
<evidence type="ECO:0000256" key="6">
    <source>
        <dbReference type="PROSITE-ProRule" id="PRU01015"/>
    </source>
</evidence>
<dbReference type="InterPro" id="IPR055135">
    <property type="entry name" value="PRMT_dom"/>
</dbReference>
<dbReference type="Pfam" id="PF22528">
    <property type="entry name" value="PRMT_C"/>
    <property type="match status" value="1"/>
</dbReference>
<feature type="compositionally biased region" description="Pro residues" evidence="7">
    <location>
        <begin position="1"/>
        <end position="13"/>
    </location>
</feature>
<keyword evidence="3 6" id="KW-0808">Transferase</keyword>
<feature type="compositionally biased region" description="Low complexity" evidence="7">
    <location>
        <begin position="14"/>
        <end position="23"/>
    </location>
</feature>
<dbReference type="OrthoDB" id="7848332at2759"/>
<dbReference type="GO" id="GO:0032259">
    <property type="term" value="P:methylation"/>
    <property type="evidence" value="ECO:0007669"/>
    <property type="project" value="UniProtKB-KW"/>
</dbReference>
<dbReference type="GO" id="GO:0035242">
    <property type="term" value="F:protein-arginine omega-N asymmetric methyltransferase activity"/>
    <property type="evidence" value="ECO:0007669"/>
    <property type="project" value="UniProtKB-EC"/>
</dbReference>
<proteinExistence type="predicted"/>
<dbReference type="AlphaFoldDB" id="A0A9W7DV77"/>
<evidence type="ECO:0000256" key="5">
    <source>
        <dbReference type="ARBA" id="ARBA00049303"/>
    </source>
</evidence>
<evidence type="ECO:0000313" key="10">
    <source>
        <dbReference type="EMBL" id="GMH56223.1"/>
    </source>
</evidence>
<dbReference type="EC" id="2.1.1.319" evidence="1"/>
<dbReference type="GO" id="GO:0042054">
    <property type="term" value="F:histone methyltransferase activity"/>
    <property type="evidence" value="ECO:0007669"/>
    <property type="project" value="TreeGrafter"/>
</dbReference>
<keyword evidence="2 6" id="KW-0489">Methyltransferase</keyword>
<dbReference type="SUPFAM" id="SSF53335">
    <property type="entry name" value="S-adenosyl-L-methionine-dependent methyltransferases"/>
    <property type="match status" value="1"/>
</dbReference>
<evidence type="ECO:0000256" key="4">
    <source>
        <dbReference type="ARBA" id="ARBA00022691"/>
    </source>
</evidence>
<dbReference type="PANTHER" id="PTHR11006">
    <property type="entry name" value="PROTEIN ARGININE N-METHYLTRANSFERASE"/>
    <property type="match status" value="1"/>
</dbReference>
<dbReference type="FunFam" id="3.40.50.150:FF:000003">
    <property type="entry name" value="Blast:Protein arginine N-methyltransferase 1"/>
    <property type="match status" value="1"/>
</dbReference>
<name>A0A9W7DV77_9STRA</name>
<dbReference type="PROSITE" id="PS51678">
    <property type="entry name" value="SAM_MT_PRMT"/>
    <property type="match status" value="1"/>
</dbReference>
<evidence type="ECO:0000313" key="11">
    <source>
        <dbReference type="Proteomes" id="UP001165122"/>
    </source>
</evidence>
<dbReference type="Gene3D" id="3.40.50.150">
    <property type="entry name" value="Vaccinia Virus protein VP39"/>
    <property type="match status" value="1"/>
</dbReference>
<dbReference type="InterPro" id="IPR041698">
    <property type="entry name" value="Methyltransf_25"/>
</dbReference>
<feature type="domain" description="Methyltransferase" evidence="8">
    <location>
        <begin position="69"/>
        <end position="166"/>
    </location>
</feature>
<evidence type="ECO:0000259" key="8">
    <source>
        <dbReference type="Pfam" id="PF13649"/>
    </source>
</evidence>
<dbReference type="GO" id="GO:0005634">
    <property type="term" value="C:nucleus"/>
    <property type="evidence" value="ECO:0007669"/>
    <property type="project" value="TreeGrafter"/>
</dbReference>
<dbReference type="Proteomes" id="UP001165122">
    <property type="component" value="Unassembled WGS sequence"/>
</dbReference>
<dbReference type="EMBL" id="BRXW01000451">
    <property type="protein sequence ID" value="GMH56223.1"/>
    <property type="molecule type" value="Genomic_DNA"/>
</dbReference>
<dbReference type="InterPro" id="IPR029063">
    <property type="entry name" value="SAM-dependent_MTases_sf"/>
</dbReference>
<dbReference type="PANTHER" id="PTHR11006:SF53">
    <property type="entry name" value="PROTEIN ARGININE N-METHYLTRANSFERASE 3"/>
    <property type="match status" value="1"/>
</dbReference>
<dbReference type="CDD" id="cd02440">
    <property type="entry name" value="AdoMet_MTases"/>
    <property type="match status" value="1"/>
</dbReference>
<accession>A0A9W7DV77</accession>
<keyword evidence="4 6" id="KW-0949">S-adenosyl-L-methionine</keyword>
<feature type="region of interest" description="Disordered" evidence="7">
    <location>
        <begin position="1"/>
        <end position="23"/>
    </location>
</feature>
<keyword evidence="11" id="KW-1185">Reference proteome</keyword>
<dbReference type="InterPro" id="IPR025799">
    <property type="entry name" value="Arg_MeTrfase"/>
</dbReference>
<evidence type="ECO:0000259" key="9">
    <source>
        <dbReference type="Pfam" id="PF22528"/>
    </source>
</evidence>
<protein>
    <recommendedName>
        <fullName evidence="1">type I protein arginine methyltransferase</fullName>
        <ecNumber evidence="1">2.1.1.319</ecNumber>
    </recommendedName>
</protein>
<organism evidence="10 11">
    <name type="scientific">Triparma laevis f. longispina</name>
    <dbReference type="NCBI Taxonomy" id="1714387"/>
    <lineage>
        <taxon>Eukaryota</taxon>
        <taxon>Sar</taxon>
        <taxon>Stramenopiles</taxon>
        <taxon>Ochrophyta</taxon>
        <taxon>Bolidophyceae</taxon>
        <taxon>Parmales</taxon>
        <taxon>Triparmaceae</taxon>
        <taxon>Triparma</taxon>
    </lineage>
</organism>
<evidence type="ECO:0000256" key="2">
    <source>
        <dbReference type="ARBA" id="ARBA00022603"/>
    </source>
</evidence>
<evidence type="ECO:0000256" key="7">
    <source>
        <dbReference type="SAM" id="MobiDB-lite"/>
    </source>
</evidence>
<evidence type="ECO:0000256" key="1">
    <source>
        <dbReference type="ARBA" id="ARBA00011925"/>
    </source>
</evidence>
<dbReference type="Gene3D" id="2.70.160.11">
    <property type="entry name" value="Hnrnp arginine n-methyltransferase1"/>
    <property type="match status" value="1"/>
</dbReference>
<dbReference type="Pfam" id="PF13649">
    <property type="entry name" value="Methyltransf_25"/>
    <property type="match status" value="1"/>
</dbReference>